<organism evidence="14 15">
    <name type="scientific">Candidatus Nitronauta litoralis</name>
    <dbReference type="NCBI Taxonomy" id="2705533"/>
    <lineage>
        <taxon>Bacteria</taxon>
        <taxon>Pseudomonadati</taxon>
        <taxon>Nitrospinota/Tectimicrobiota group</taxon>
        <taxon>Nitrospinota</taxon>
        <taxon>Nitrospinia</taxon>
        <taxon>Nitrospinales</taxon>
        <taxon>Nitrospinaceae</taxon>
        <taxon>Candidatus Nitronauta</taxon>
    </lineage>
</organism>
<dbReference type="Gene3D" id="3.60.20.10">
    <property type="entry name" value="Glutamine Phosphoribosylpyrophosphate, subunit 1, domain 1"/>
    <property type="match status" value="1"/>
</dbReference>
<comment type="catalytic activity">
    <reaction evidence="7 8">
        <text>5-phospho-beta-D-ribosylamine + L-glutamate + diphosphate = 5-phospho-alpha-D-ribose 1-diphosphate + L-glutamine + H2O</text>
        <dbReference type="Rhea" id="RHEA:14905"/>
        <dbReference type="ChEBI" id="CHEBI:15377"/>
        <dbReference type="ChEBI" id="CHEBI:29985"/>
        <dbReference type="ChEBI" id="CHEBI:33019"/>
        <dbReference type="ChEBI" id="CHEBI:58017"/>
        <dbReference type="ChEBI" id="CHEBI:58359"/>
        <dbReference type="ChEBI" id="CHEBI:58681"/>
        <dbReference type="EC" id="2.4.2.14"/>
    </reaction>
</comment>
<feature type="binding site" evidence="7 11">
    <location>
        <position position="442"/>
    </location>
    <ligand>
        <name>[4Fe-4S] cluster</name>
        <dbReference type="ChEBI" id="CHEBI:49883"/>
    </ligand>
</feature>
<dbReference type="PIRSF" id="PIRSF000485">
    <property type="entry name" value="Amd_phspho_trans"/>
    <property type="match status" value="1"/>
</dbReference>
<dbReference type="Pfam" id="PF13522">
    <property type="entry name" value="GATase_6"/>
    <property type="match status" value="1"/>
</dbReference>
<dbReference type="GO" id="GO:0004044">
    <property type="term" value="F:amidophosphoribosyltransferase activity"/>
    <property type="evidence" value="ECO:0007669"/>
    <property type="project" value="UniProtKB-UniRule"/>
</dbReference>
<feature type="binding site" evidence="7 11">
    <location>
        <position position="391"/>
    </location>
    <ligand>
        <name>[4Fe-4S] cluster</name>
        <dbReference type="ChEBI" id="CHEBI:49883"/>
    </ligand>
</feature>
<dbReference type="EMBL" id="CP048685">
    <property type="protein sequence ID" value="QPJ61828.1"/>
    <property type="molecule type" value="Genomic_DNA"/>
</dbReference>
<comment type="pathway">
    <text evidence="1 7 8">Purine metabolism; IMP biosynthesis via de novo pathway; N(1)-(5-phospho-D-ribosyl)glycinamide from 5-phospho-alpha-D-ribose 1-diphosphate: step 1/2.</text>
</comment>
<feature type="active site" description="Nucleophile" evidence="7 9">
    <location>
        <position position="11"/>
    </location>
</feature>
<reference evidence="14 15" key="1">
    <citation type="submission" date="2020-02" db="EMBL/GenBank/DDBJ databases">
        <title>Genomic and physiological characterization of two novel Nitrospinaceae genera.</title>
        <authorList>
            <person name="Mueller A.J."/>
            <person name="Jung M.-Y."/>
            <person name="Strachan C.R."/>
            <person name="Herbold C.W."/>
            <person name="Kirkegaard R.H."/>
            <person name="Daims H."/>
        </authorList>
    </citation>
    <scope>NUCLEOTIDE SEQUENCE [LARGE SCALE GENOMIC DNA]</scope>
    <source>
        <strain evidence="14">EB</strain>
    </source>
</reference>
<dbReference type="InterPro" id="IPR005854">
    <property type="entry name" value="PurF"/>
</dbReference>
<keyword evidence="7 11" id="KW-0411">Iron-sulfur</keyword>
<comment type="cofactor">
    <cofactor evidence="7 10">
        <name>Mg(2+)</name>
        <dbReference type="ChEBI" id="CHEBI:18420"/>
    </cofactor>
    <text evidence="7 10">Binds 1 Mg(2+) ion per subunit.</text>
</comment>
<dbReference type="HAMAP" id="MF_01931">
    <property type="entry name" value="PurF"/>
    <property type="match status" value="1"/>
</dbReference>
<dbReference type="AlphaFoldDB" id="A0A7T0BVR8"/>
<evidence type="ECO:0000313" key="14">
    <source>
        <dbReference type="EMBL" id="QPJ61828.1"/>
    </source>
</evidence>
<dbReference type="GO" id="GO:0009113">
    <property type="term" value="P:purine nucleobase biosynthetic process"/>
    <property type="evidence" value="ECO:0007669"/>
    <property type="project" value="UniProtKB-UniRule"/>
</dbReference>
<evidence type="ECO:0000256" key="6">
    <source>
        <dbReference type="ARBA" id="ARBA00022962"/>
    </source>
</evidence>
<feature type="binding site" evidence="7 10">
    <location>
        <position position="355"/>
    </location>
    <ligand>
        <name>Mg(2+)</name>
        <dbReference type="ChEBI" id="CHEBI:18420"/>
    </ligand>
</feature>
<evidence type="ECO:0000256" key="4">
    <source>
        <dbReference type="ARBA" id="ARBA00022679"/>
    </source>
</evidence>
<gene>
    <name evidence="7" type="primary">purF</name>
    <name evidence="14" type="ORF">G3M70_08040</name>
</gene>
<dbReference type="EC" id="2.4.2.14" evidence="7"/>
<evidence type="ECO:0000256" key="12">
    <source>
        <dbReference type="SAM" id="MobiDB-lite"/>
    </source>
</evidence>
<dbReference type="PANTHER" id="PTHR11907">
    <property type="entry name" value="AMIDOPHOSPHORIBOSYLTRANSFERASE"/>
    <property type="match status" value="1"/>
</dbReference>
<dbReference type="InterPro" id="IPR029055">
    <property type="entry name" value="Ntn_hydrolases_N"/>
</dbReference>
<evidence type="ECO:0000256" key="9">
    <source>
        <dbReference type="PIRSR" id="PIRSR000485-1"/>
    </source>
</evidence>
<name>A0A7T0BVR8_9BACT</name>
<dbReference type="InterPro" id="IPR029057">
    <property type="entry name" value="PRTase-like"/>
</dbReference>
<feature type="binding site" evidence="7 10">
    <location>
        <position position="292"/>
    </location>
    <ligand>
        <name>Mg(2+)</name>
        <dbReference type="ChEBI" id="CHEBI:18420"/>
    </ligand>
</feature>
<proteinExistence type="inferred from homology"/>
<feature type="region of interest" description="Disordered" evidence="12">
    <location>
        <begin position="456"/>
        <end position="482"/>
    </location>
</feature>
<evidence type="ECO:0000256" key="5">
    <source>
        <dbReference type="ARBA" id="ARBA00022755"/>
    </source>
</evidence>
<keyword evidence="4 7" id="KW-0808">Transferase</keyword>
<keyword evidence="3 7" id="KW-0328">Glycosyltransferase</keyword>
<dbReference type="InterPro" id="IPR035584">
    <property type="entry name" value="PurF_N"/>
</dbReference>
<feature type="binding site" evidence="7 11">
    <location>
        <position position="445"/>
    </location>
    <ligand>
        <name>[4Fe-4S] cluster</name>
        <dbReference type="ChEBI" id="CHEBI:49883"/>
    </ligand>
</feature>
<dbReference type="GO" id="GO:0000287">
    <property type="term" value="F:magnesium ion binding"/>
    <property type="evidence" value="ECO:0007669"/>
    <property type="project" value="UniProtKB-UniRule"/>
</dbReference>
<sequence length="482" mass="52924">MADSDKFHDECGVVGIYGNSEAANLAYLGLYSLQHRGQESAGIASVDKGNVNVEVGMGLVADVFTQQCLERLPGNMAIGHNRYSTAGESHVKNAQPCVIKYSHGSLALAHNGNLVNADGIREQLVEEGSIFQSTNDSEVVLHLIARSHAEDFVERVIEALSKVQGAYSLVLMSENEIVAARDPHGFRPLVLGEIDGAPVVSSESCVMDLIGAKYIREVEPGEMLLINDKGVTSYFPFPSVEPKKCIFEHIYFARPDSVLFGEYVYNVRKRMGKTLSEQAPVDADIVVPVPDSGNLSALGYAEASGIPFEMALIRNHYVGRTFIEPQSQIRHFGVRVKLNAVRELIAGKRVIIIDDSIVRGTTSRKIVKMMREAGATEVHVRISSPPSLFPCFYGIDTPTSEELIASSHNLEETRKFLTADTLEYLDLNRMLEVMEDDNDHFCTACFSGDYPVKSDQEPQTTQLPLFGGETVVPEEEVPKPVS</sequence>
<dbReference type="PROSITE" id="PS51278">
    <property type="entry name" value="GATASE_TYPE_2"/>
    <property type="match status" value="1"/>
</dbReference>
<comment type="cofactor">
    <cofactor evidence="7 11">
        <name>[4Fe-4S] cluster</name>
        <dbReference type="ChEBI" id="CHEBI:49883"/>
    </cofactor>
    <text evidence="7 11">Binds 1 [4Fe-4S] cluster per subunit.</text>
</comment>
<evidence type="ECO:0000256" key="3">
    <source>
        <dbReference type="ARBA" id="ARBA00022676"/>
    </source>
</evidence>
<keyword evidence="7" id="KW-0004">4Fe-4S</keyword>
<keyword evidence="5 7" id="KW-0658">Purine biosynthesis</keyword>
<evidence type="ECO:0000259" key="13">
    <source>
        <dbReference type="PROSITE" id="PS51278"/>
    </source>
</evidence>
<evidence type="ECO:0000313" key="15">
    <source>
        <dbReference type="Proteomes" id="UP000594688"/>
    </source>
</evidence>
<feature type="binding site" evidence="7 10">
    <location>
        <position position="354"/>
    </location>
    <ligand>
        <name>Mg(2+)</name>
        <dbReference type="ChEBI" id="CHEBI:18420"/>
    </ligand>
</feature>
<keyword evidence="7 11" id="KW-0408">Iron</keyword>
<dbReference type="NCBIfam" id="TIGR01134">
    <property type="entry name" value="purF"/>
    <property type="match status" value="1"/>
</dbReference>
<dbReference type="InterPro" id="IPR000836">
    <property type="entry name" value="PRTase_dom"/>
</dbReference>
<comment type="similarity">
    <text evidence="2 7 8">In the C-terminal section; belongs to the purine/pyrimidine phosphoribosyltransferase family.</text>
</comment>
<protein>
    <recommendedName>
        <fullName evidence="7">Amidophosphoribosyltransferase</fullName>
        <shortName evidence="7">ATase</shortName>
        <ecNumber evidence="7">2.4.2.14</ecNumber>
    </recommendedName>
    <alternativeName>
        <fullName evidence="7">Glutamine phosphoribosylpyrophosphate amidotransferase</fullName>
        <shortName evidence="7">GPATase</shortName>
    </alternativeName>
</protein>
<evidence type="ECO:0000256" key="2">
    <source>
        <dbReference type="ARBA" id="ARBA00010138"/>
    </source>
</evidence>
<dbReference type="SUPFAM" id="SSF53271">
    <property type="entry name" value="PRTase-like"/>
    <property type="match status" value="1"/>
</dbReference>
<keyword evidence="7 10" id="KW-0479">Metal-binding</keyword>
<dbReference type="GO" id="GO:0006189">
    <property type="term" value="P:'de novo' IMP biosynthetic process"/>
    <property type="evidence" value="ECO:0007669"/>
    <property type="project" value="UniProtKB-UniRule"/>
</dbReference>
<dbReference type="Proteomes" id="UP000594688">
    <property type="component" value="Chromosome"/>
</dbReference>
<evidence type="ECO:0000256" key="10">
    <source>
        <dbReference type="PIRSR" id="PIRSR000485-2"/>
    </source>
</evidence>
<dbReference type="InterPro" id="IPR017932">
    <property type="entry name" value="GATase_2_dom"/>
</dbReference>
<evidence type="ECO:0000256" key="7">
    <source>
        <dbReference type="HAMAP-Rule" id="MF_01931"/>
    </source>
</evidence>
<dbReference type="UniPathway" id="UPA00074">
    <property type="reaction ID" value="UER00124"/>
</dbReference>
<dbReference type="CDD" id="cd00715">
    <property type="entry name" value="GPATase_N"/>
    <property type="match status" value="1"/>
</dbReference>
<keyword evidence="7 10" id="KW-0460">Magnesium</keyword>
<comment type="function">
    <text evidence="7">Catalyzes the formation of phosphoribosylamine from phosphoribosylpyrophosphate (PRPP) and glutamine.</text>
</comment>
<evidence type="ECO:0000256" key="8">
    <source>
        <dbReference type="PIRNR" id="PIRNR000485"/>
    </source>
</evidence>
<feature type="domain" description="Glutamine amidotransferase type-2" evidence="13">
    <location>
        <begin position="11"/>
        <end position="229"/>
    </location>
</feature>
<dbReference type="CDD" id="cd06223">
    <property type="entry name" value="PRTases_typeI"/>
    <property type="match status" value="1"/>
</dbReference>
<feature type="binding site" evidence="7 11">
    <location>
        <position position="245"/>
    </location>
    <ligand>
        <name>[4Fe-4S] cluster</name>
        <dbReference type="ChEBI" id="CHEBI:49883"/>
    </ligand>
</feature>
<accession>A0A7T0BVR8</accession>
<dbReference type="SUPFAM" id="SSF56235">
    <property type="entry name" value="N-terminal nucleophile aminohydrolases (Ntn hydrolases)"/>
    <property type="match status" value="1"/>
</dbReference>
<keyword evidence="6 7" id="KW-0315">Glutamine amidotransferase</keyword>
<evidence type="ECO:0000256" key="11">
    <source>
        <dbReference type="PIRSR" id="PIRSR000485-3"/>
    </source>
</evidence>
<dbReference type="Gene3D" id="3.40.50.2020">
    <property type="match status" value="1"/>
</dbReference>
<evidence type="ECO:0000256" key="1">
    <source>
        <dbReference type="ARBA" id="ARBA00005209"/>
    </source>
</evidence>
<dbReference type="GO" id="GO:0051539">
    <property type="term" value="F:4 iron, 4 sulfur cluster binding"/>
    <property type="evidence" value="ECO:0007669"/>
    <property type="project" value="UniProtKB-KW"/>
</dbReference>
<dbReference type="KEGG" id="nli:G3M70_08040"/>